<sequence length="139" mass="14344">MRTSLLIVGSLLVTIFLAHLPVGLAVSCATDATDPTCTDCTLPANADAPDCVTVAPVTAAPPADAESSTIAGGAAESTTAATAGTDTTTAASGSTGGTGKGGKRRVKRVYKRKVKHPKRIIKRRTNRRRNKSSKTSKFF</sequence>
<reference evidence="3 4" key="1">
    <citation type="journal article" date="2007" name="Nature">
        <title>Evolution of genes and genomes on the Drosophila phylogeny.</title>
        <authorList>
            <consortium name="Drosophila 12 Genomes Consortium"/>
            <person name="Clark A.G."/>
            <person name="Eisen M.B."/>
            <person name="Smith D.R."/>
            <person name="Bergman C.M."/>
            <person name="Oliver B."/>
            <person name="Markow T.A."/>
            <person name="Kaufman T.C."/>
            <person name="Kellis M."/>
            <person name="Gelbart W."/>
            <person name="Iyer V.N."/>
            <person name="Pollard D.A."/>
            <person name="Sackton T.B."/>
            <person name="Larracuente A.M."/>
            <person name="Singh N.D."/>
            <person name="Abad J.P."/>
            <person name="Abt D.N."/>
            <person name="Adryan B."/>
            <person name="Aguade M."/>
            <person name="Akashi H."/>
            <person name="Anderson W.W."/>
            <person name="Aquadro C.F."/>
            <person name="Ardell D.H."/>
            <person name="Arguello R."/>
            <person name="Artieri C.G."/>
            <person name="Barbash D.A."/>
            <person name="Barker D."/>
            <person name="Barsanti P."/>
            <person name="Batterham P."/>
            <person name="Batzoglou S."/>
            <person name="Begun D."/>
            <person name="Bhutkar A."/>
            <person name="Blanco E."/>
            <person name="Bosak S.A."/>
            <person name="Bradley R.K."/>
            <person name="Brand A.D."/>
            <person name="Brent M.R."/>
            <person name="Brooks A.N."/>
            <person name="Brown R.H."/>
            <person name="Butlin R.K."/>
            <person name="Caggese C."/>
            <person name="Calvi B.R."/>
            <person name="Bernardo de Carvalho A."/>
            <person name="Caspi A."/>
            <person name="Castrezana S."/>
            <person name="Celniker S.E."/>
            <person name="Chang J.L."/>
            <person name="Chapple C."/>
            <person name="Chatterji S."/>
            <person name="Chinwalla A."/>
            <person name="Civetta A."/>
            <person name="Clifton S.W."/>
            <person name="Comeron J.M."/>
            <person name="Costello J.C."/>
            <person name="Coyne J.A."/>
            <person name="Daub J."/>
            <person name="David R.G."/>
            <person name="Delcher A.L."/>
            <person name="Delehaunty K."/>
            <person name="Do C.B."/>
            <person name="Ebling H."/>
            <person name="Edwards K."/>
            <person name="Eickbush T."/>
            <person name="Evans J.D."/>
            <person name="Filipski A."/>
            <person name="Findeiss S."/>
            <person name="Freyhult E."/>
            <person name="Fulton L."/>
            <person name="Fulton R."/>
            <person name="Garcia A.C."/>
            <person name="Gardiner A."/>
            <person name="Garfield D.A."/>
            <person name="Garvin B.E."/>
            <person name="Gibson G."/>
            <person name="Gilbert D."/>
            <person name="Gnerre S."/>
            <person name="Godfrey J."/>
            <person name="Good R."/>
            <person name="Gotea V."/>
            <person name="Gravely B."/>
            <person name="Greenberg A.J."/>
            <person name="Griffiths-Jones S."/>
            <person name="Gross S."/>
            <person name="Guigo R."/>
            <person name="Gustafson E.A."/>
            <person name="Haerty W."/>
            <person name="Hahn M.W."/>
            <person name="Halligan D.L."/>
            <person name="Halpern A.L."/>
            <person name="Halter G.M."/>
            <person name="Han M.V."/>
            <person name="Heger A."/>
            <person name="Hillier L."/>
            <person name="Hinrichs A.S."/>
            <person name="Holmes I."/>
            <person name="Hoskins R.A."/>
            <person name="Hubisz M.J."/>
            <person name="Hultmark D."/>
            <person name="Huntley M.A."/>
            <person name="Jaffe D.B."/>
            <person name="Jagadeeshan S."/>
            <person name="Jeck W.R."/>
            <person name="Johnson J."/>
            <person name="Jones C.D."/>
            <person name="Jordan W.C."/>
            <person name="Karpen G.H."/>
            <person name="Kataoka E."/>
            <person name="Keightley P.D."/>
            <person name="Kheradpour P."/>
            <person name="Kirkness E.F."/>
            <person name="Koerich L.B."/>
            <person name="Kristiansen K."/>
            <person name="Kudrna D."/>
            <person name="Kulathinal R.J."/>
            <person name="Kumar S."/>
            <person name="Kwok R."/>
            <person name="Lander E."/>
            <person name="Langley C.H."/>
            <person name="Lapoint R."/>
            <person name="Lazzaro B.P."/>
            <person name="Lee S.J."/>
            <person name="Levesque L."/>
            <person name="Li R."/>
            <person name="Lin C.F."/>
            <person name="Lin M.F."/>
            <person name="Lindblad-Toh K."/>
            <person name="Llopart A."/>
            <person name="Long M."/>
            <person name="Low L."/>
            <person name="Lozovsky E."/>
            <person name="Lu J."/>
            <person name="Luo M."/>
            <person name="Machado C.A."/>
            <person name="Makalowski W."/>
            <person name="Marzo M."/>
            <person name="Matsuda M."/>
            <person name="Matzkin L."/>
            <person name="McAllister B."/>
            <person name="McBride C.S."/>
            <person name="McKernan B."/>
            <person name="McKernan K."/>
            <person name="Mendez-Lago M."/>
            <person name="Minx P."/>
            <person name="Mollenhauer M.U."/>
            <person name="Montooth K."/>
            <person name="Mount S.M."/>
            <person name="Mu X."/>
            <person name="Myers E."/>
            <person name="Negre B."/>
            <person name="Newfeld S."/>
            <person name="Nielsen R."/>
            <person name="Noor M.A."/>
            <person name="O'Grady P."/>
            <person name="Pachter L."/>
            <person name="Papaceit M."/>
            <person name="Parisi M.J."/>
            <person name="Parisi M."/>
            <person name="Parts L."/>
            <person name="Pedersen J.S."/>
            <person name="Pesole G."/>
            <person name="Phillippy A.M."/>
            <person name="Ponting C.P."/>
            <person name="Pop M."/>
            <person name="Porcelli D."/>
            <person name="Powell J.R."/>
            <person name="Prohaska S."/>
            <person name="Pruitt K."/>
            <person name="Puig M."/>
            <person name="Quesneville H."/>
            <person name="Ram K.R."/>
            <person name="Rand D."/>
            <person name="Rasmussen M.D."/>
            <person name="Reed L.K."/>
            <person name="Reenan R."/>
            <person name="Reily A."/>
            <person name="Remington K.A."/>
            <person name="Rieger T.T."/>
            <person name="Ritchie M.G."/>
            <person name="Robin C."/>
            <person name="Rogers Y.H."/>
            <person name="Rohde C."/>
            <person name="Rozas J."/>
            <person name="Rubenfield M.J."/>
            <person name="Ruiz A."/>
            <person name="Russo S."/>
            <person name="Salzberg S.L."/>
            <person name="Sanchez-Gracia A."/>
            <person name="Saranga D.J."/>
            <person name="Sato H."/>
            <person name="Schaeffer S.W."/>
            <person name="Schatz M.C."/>
            <person name="Schlenke T."/>
            <person name="Schwartz R."/>
            <person name="Segarra C."/>
            <person name="Singh R.S."/>
            <person name="Sirot L."/>
            <person name="Sirota M."/>
            <person name="Sisneros N.B."/>
            <person name="Smith C.D."/>
            <person name="Smith T.F."/>
            <person name="Spieth J."/>
            <person name="Stage D.E."/>
            <person name="Stark A."/>
            <person name="Stephan W."/>
            <person name="Strausberg R.L."/>
            <person name="Strempel S."/>
            <person name="Sturgill D."/>
            <person name="Sutton G."/>
            <person name="Sutton G.G."/>
            <person name="Tao W."/>
            <person name="Teichmann S."/>
            <person name="Tobari Y.N."/>
            <person name="Tomimura Y."/>
            <person name="Tsolas J.M."/>
            <person name="Valente V.L."/>
            <person name="Venter E."/>
            <person name="Venter J.C."/>
            <person name="Vicario S."/>
            <person name="Vieira F.G."/>
            <person name="Vilella A.J."/>
            <person name="Villasante A."/>
            <person name="Walenz B."/>
            <person name="Wang J."/>
            <person name="Wasserman M."/>
            <person name="Watts T."/>
            <person name="Wilson D."/>
            <person name="Wilson R.K."/>
            <person name="Wing R.A."/>
            <person name="Wolfner M.F."/>
            <person name="Wong A."/>
            <person name="Wong G.K."/>
            <person name="Wu C.I."/>
            <person name="Wu G."/>
            <person name="Yamamoto D."/>
            <person name="Yang H.P."/>
            <person name="Yang S.P."/>
            <person name="Yorke J.A."/>
            <person name="Yoshida K."/>
            <person name="Zdobnov E."/>
            <person name="Zhang P."/>
            <person name="Zhang Y."/>
            <person name="Zimin A.V."/>
            <person name="Baldwin J."/>
            <person name="Abdouelleil A."/>
            <person name="Abdulkadir J."/>
            <person name="Abebe A."/>
            <person name="Abera B."/>
            <person name="Abreu J."/>
            <person name="Acer S.C."/>
            <person name="Aftuck L."/>
            <person name="Alexander A."/>
            <person name="An P."/>
            <person name="Anderson E."/>
            <person name="Anderson S."/>
            <person name="Arachi H."/>
            <person name="Azer M."/>
            <person name="Bachantsang P."/>
            <person name="Barry A."/>
            <person name="Bayul T."/>
            <person name="Berlin A."/>
            <person name="Bessette D."/>
            <person name="Bloom T."/>
            <person name="Blye J."/>
            <person name="Boguslavskiy L."/>
            <person name="Bonnet C."/>
            <person name="Boukhgalter B."/>
            <person name="Bourzgui I."/>
            <person name="Brown A."/>
            <person name="Cahill P."/>
            <person name="Channer S."/>
            <person name="Cheshatsang Y."/>
            <person name="Chuda L."/>
            <person name="Citroen M."/>
            <person name="Collymore A."/>
            <person name="Cooke P."/>
            <person name="Costello M."/>
            <person name="D'Aco K."/>
            <person name="Daza R."/>
            <person name="De Haan G."/>
            <person name="DeGray S."/>
            <person name="DeMaso C."/>
            <person name="Dhargay N."/>
            <person name="Dooley K."/>
            <person name="Dooley E."/>
            <person name="Doricent M."/>
            <person name="Dorje P."/>
            <person name="Dorjee K."/>
            <person name="Dupes A."/>
            <person name="Elong R."/>
            <person name="Falk J."/>
            <person name="Farina A."/>
            <person name="Faro S."/>
            <person name="Ferguson D."/>
            <person name="Fisher S."/>
            <person name="Foley C.D."/>
            <person name="Franke A."/>
            <person name="Friedrich D."/>
            <person name="Gadbois L."/>
            <person name="Gearin G."/>
            <person name="Gearin C.R."/>
            <person name="Giannoukos G."/>
            <person name="Goode T."/>
            <person name="Graham J."/>
            <person name="Grandbois E."/>
            <person name="Grewal S."/>
            <person name="Gyaltsen K."/>
            <person name="Hafez N."/>
            <person name="Hagos B."/>
            <person name="Hall J."/>
            <person name="Henson C."/>
            <person name="Hollinger A."/>
            <person name="Honan T."/>
            <person name="Huard M.D."/>
            <person name="Hughes L."/>
            <person name="Hurhula B."/>
            <person name="Husby M.E."/>
            <person name="Kamat A."/>
            <person name="Kanga B."/>
            <person name="Kashin S."/>
            <person name="Khazanovich D."/>
            <person name="Kisner P."/>
            <person name="Lance K."/>
            <person name="Lara M."/>
            <person name="Lee W."/>
            <person name="Lennon N."/>
            <person name="Letendre F."/>
            <person name="LeVine R."/>
            <person name="Lipovsky A."/>
            <person name="Liu X."/>
            <person name="Liu J."/>
            <person name="Liu S."/>
            <person name="Lokyitsang T."/>
            <person name="Lokyitsang Y."/>
            <person name="Lubonja R."/>
            <person name="Lui A."/>
            <person name="MacDonald P."/>
            <person name="Magnisalis V."/>
            <person name="Maru K."/>
            <person name="Matthews C."/>
            <person name="McCusker W."/>
            <person name="McDonough S."/>
            <person name="Mehta T."/>
            <person name="Meldrim J."/>
            <person name="Meneus L."/>
            <person name="Mihai O."/>
            <person name="Mihalev A."/>
            <person name="Mihova T."/>
            <person name="Mittelman R."/>
            <person name="Mlenga V."/>
            <person name="Montmayeur A."/>
            <person name="Mulrain L."/>
            <person name="Navidi A."/>
            <person name="Naylor J."/>
            <person name="Negash T."/>
            <person name="Nguyen T."/>
            <person name="Nguyen N."/>
            <person name="Nicol R."/>
            <person name="Norbu C."/>
            <person name="Norbu N."/>
            <person name="Novod N."/>
            <person name="O'Neill B."/>
            <person name="Osman S."/>
            <person name="Markiewicz E."/>
            <person name="Oyono O.L."/>
            <person name="Patti C."/>
            <person name="Phunkhang P."/>
            <person name="Pierre F."/>
            <person name="Priest M."/>
            <person name="Raghuraman S."/>
            <person name="Rege F."/>
            <person name="Reyes R."/>
            <person name="Rise C."/>
            <person name="Rogov P."/>
            <person name="Ross K."/>
            <person name="Ryan E."/>
            <person name="Settipalli S."/>
            <person name="Shea T."/>
            <person name="Sherpa N."/>
            <person name="Shi L."/>
            <person name="Shih D."/>
            <person name="Sparrow T."/>
            <person name="Spaulding J."/>
            <person name="Stalker J."/>
            <person name="Stange-Thomann N."/>
            <person name="Stavropoulos S."/>
            <person name="Stone C."/>
            <person name="Strader C."/>
            <person name="Tesfaye S."/>
            <person name="Thomson T."/>
            <person name="Thoulutsang Y."/>
            <person name="Thoulutsang D."/>
            <person name="Topham K."/>
            <person name="Topping I."/>
            <person name="Tsamla T."/>
            <person name="Vassiliev H."/>
            <person name="Vo A."/>
            <person name="Wangchuk T."/>
            <person name="Wangdi T."/>
            <person name="Weiand M."/>
            <person name="Wilkinson J."/>
            <person name="Wilson A."/>
            <person name="Yadav S."/>
            <person name="Young G."/>
            <person name="Yu Q."/>
            <person name="Zembek L."/>
            <person name="Zhong D."/>
            <person name="Zimmer A."/>
            <person name="Zwirko Z."/>
            <person name="Jaffe D.B."/>
            <person name="Alvarez P."/>
            <person name="Brockman W."/>
            <person name="Butler J."/>
            <person name="Chin C."/>
            <person name="Gnerre S."/>
            <person name="Grabherr M."/>
            <person name="Kleber M."/>
            <person name="Mauceli E."/>
            <person name="MacCallum I."/>
        </authorList>
    </citation>
    <scope>NUCLEOTIDE SEQUENCE [LARGE SCALE GENOMIC DNA]</scope>
    <source>
        <strain evidence="3 4">TSC#14021-0224.01</strain>
    </source>
</reference>
<feature type="chain" id="PRO_5006455174" evidence="2">
    <location>
        <begin position="26"/>
        <end position="139"/>
    </location>
</feature>
<feature type="compositionally biased region" description="Basic residues" evidence="1">
    <location>
        <begin position="101"/>
        <end position="139"/>
    </location>
</feature>
<protein>
    <submittedName>
        <fullName evidence="3">Uncharacterized protein</fullName>
    </submittedName>
</protein>
<dbReference type="HOGENOM" id="CLU_1497823_0_0_1"/>
<feature type="compositionally biased region" description="Low complexity" evidence="1">
    <location>
        <begin position="62"/>
        <end position="93"/>
    </location>
</feature>
<dbReference type="Proteomes" id="UP000008711">
    <property type="component" value="Unassembled WGS sequence"/>
</dbReference>
<dbReference type="EMBL" id="CH954177">
    <property type="protein sequence ID" value="EDV58460.2"/>
    <property type="molecule type" value="Genomic_DNA"/>
</dbReference>
<name>B3N925_DROER</name>
<dbReference type="AlphaFoldDB" id="B3N925"/>
<evidence type="ECO:0000313" key="3">
    <source>
        <dbReference type="EMBL" id="EDV58460.2"/>
    </source>
</evidence>
<accession>B3N925</accession>
<keyword evidence="2" id="KW-0732">Signal</keyword>
<evidence type="ECO:0000313" key="4">
    <source>
        <dbReference type="Proteomes" id="UP000008711"/>
    </source>
</evidence>
<gene>
    <name evidence="3" type="primary">Dere\GG23979</name>
    <name evidence="3" type="synonym">dere_GLEANR_8750</name>
    <name evidence="3" type="synonym">GG23979</name>
    <name evidence="3" type="ORF">Dere_GG23979</name>
</gene>
<feature type="region of interest" description="Disordered" evidence="1">
    <location>
        <begin position="62"/>
        <end position="139"/>
    </location>
</feature>
<keyword evidence="4" id="KW-1185">Reference proteome</keyword>
<evidence type="ECO:0000256" key="1">
    <source>
        <dbReference type="SAM" id="MobiDB-lite"/>
    </source>
</evidence>
<dbReference type="PROSITE" id="PS51257">
    <property type="entry name" value="PROKAR_LIPOPROTEIN"/>
    <property type="match status" value="1"/>
</dbReference>
<organism evidence="3 4">
    <name type="scientific">Drosophila erecta</name>
    <name type="common">Fruit fly</name>
    <dbReference type="NCBI Taxonomy" id="7220"/>
    <lineage>
        <taxon>Eukaryota</taxon>
        <taxon>Metazoa</taxon>
        <taxon>Ecdysozoa</taxon>
        <taxon>Arthropoda</taxon>
        <taxon>Hexapoda</taxon>
        <taxon>Insecta</taxon>
        <taxon>Pterygota</taxon>
        <taxon>Neoptera</taxon>
        <taxon>Endopterygota</taxon>
        <taxon>Diptera</taxon>
        <taxon>Brachycera</taxon>
        <taxon>Muscomorpha</taxon>
        <taxon>Ephydroidea</taxon>
        <taxon>Drosophilidae</taxon>
        <taxon>Drosophila</taxon>
        <taxon>Sophophora</taxon>
    </lineage>
</organism>
<proteinExistence type="predicted"/>
<feature type="signal peptide" evidence="2">
    <location>
        <begin position="1"/>
        <end position="25"/>
    </location>
</feature>
<dbReference type="KEGG" id="der:6543426"/>
<reference evidence="3 4" key="2">
    <citation type="journal article" date="2008" name="Bioinformatics">
        <title>Assembly reconciliation.</title>
        <authorList>
            <person name="Zimin A.V."/>
            <person name="Smith D.R."/>
            <person name="Sutton G."/>
            <person name="Yorke J.A."/>
        </authorList>
    </citation>
    <scope>NUCLEOTIDE SEQUENCE [LARGE SCALE GENOMIC DNA]</scope>
    <source>
        <strain evidence="3 4">TSC#14021-0224.01</strain>
    </source>
</reference>
<evidence type="ECO:0000256" key="2">
    <source>
        <dbReference type="SAM" id="SignalP"/>
    </source>
</evidence>